<evidence type="ECO:0000313" key="1">
    <source>
        <dbReference type="EnsemblPlants" id="PGSC0003DMT400090491"/>
    </source>
</evidence>
<dbReference type="InParanoid" id="M1DKI1"/>
<dbReference type="HOGENOM" id="CLU_072450_0_0_1"/>
<dbReference type="EnsemblPlants" id="PGSC0003DMT400090491">
    <property type="protein sequence ID" value="PGSC0003DMT400090491"/>
    <property type="gene ID" value="PGSC0003DMG400040062"/>
</dbReference>
<organism evidence="1 2">
    <name type="scientific">Solanum tuberosum</name>
    <name type="common">Potato</name>
    <dbReference type="NCBI Taxonomy" id="4113"/>
    <lineage>
        <taxon>Eukaryota</taxon>
        <taxon>Viridiplantae</taxon>
        <taxon>Streptophyta</taxon>
        <taxon>Embryophyta</taxon>
        <taxon>Tracheophyta</taxon>
        <taxon>Spermatophyta</taxon>
        <taxon>Magnoliopsida</taxon>
        <taxon>eudicotyledons</taxon>
        <taxon>Gunneridae</taxon>
        <taxon>Pentapetalae</taxon>
        <taxon>asterids</taxon>
        <taxon>lamiids</taxon>
        <taxon>Solanales</taxon>
        <taxon>Solanaceae</taxon>
        <taxon>Solanoideae</taxon>
        <taxon>Solaneae</taxon>
        <taxon>Solanum</taxon>
    </lineage>
</organism>
<dbReference type="AlphaFoldDB" id="M1DKI1"/>
<dbReference type="eggNOG" id="ENOG502R5NA">
    <property type="taxonomic scope" value="Eukaryota"/>
</dbReference>
<evidence type="ECO:0000313" key="2">
    <source>
        <dbReference type="Proteomes" id="UP000011115"/>
    </source>
</evidence>
<name>M1DKI1_SOLTU</name>
<keyword evidence="2" id="KW-1185">Reference proteome</keyword>
<dbReference type="Gramene" id="PGSC0003DMT400090491">
    <property type="protein sequence ID" value="PGSC0003DMT400090491"/>
    <property type="gene ID" value="PGSC0003DMG400040062"/>
</dbReference>
<sequence length="332" mass="38908">MCQALKEKIKLARERSSQRIIEWFRDAVLDRPKLQTWKMLKAKAKRGNKVEYAKQEAFHVNSLMEYTDMLDKVISKITEQLFECTNGHKEIMKLLDKLDAIQLEIAVLAKFEEREAQQGESYEEAKIVSQSWLQEQTQLLKFQESICDGLTYMTTQLIEGRVELTQEIDQFGSDIHDLEAHLNKKIEASEAQLPIVVDDDPLVEQKEEVQPFNYTLFLNIDVEKEYKSENVVNNVALELRQLESHSKHFFIKFELMDECIGEEKRPYILKFICPRRQNDIPHIRAKKCKMRHILLGSFIFIPPPLERSRKTDAKLGVLEKSEYLKFGAKEID</sequence>
<dbReference type="PaxDb" id="4113-PGSC0003DMT400090491"/>
<dbReference type="Proteomes" id="UP000011115">
    <property type="component" value="Unassembled WGS sequence"/>
</dbReference>
<proteinExistence type="predicted"/>
<accession>M1DKI1</accession>
<protein>
    <submittedName>
        <fullName evidence="1">Uncharacterized protein</fullName>
    </submittedName>
</protein>
<reference evidence="1" key="2">
    <citation type="submission" date="2015-06" db="UniProtKB">
        <authorList>
            <consortium name="EnsemblPlants"/>
        </authorList>
    </citation>
    <scope>IDENTIFICATION</scope>
    <source>
        <strain evidence="1">DM1-3 516 R44</strain>
    </source>
</reference>
<reference evidence="2" key="1">
    <citation type="journal article" date="2011" name="Nature">
        <title>Genome sequence and analysis of the tuber crop potato.</title>
        <authorList>
            <consortium name="The Potato Genome Sequencing Consortium"/>
        </authorList>
    </citation>
    <scope>NUCLEOTIDE SEQUENCE [LARGE SCALE GENOMIC DNA]</scope>
    <source>
        <strain evidence="2">cv. DM1-3 516 R44</strain>
    </source>
</reference>